<evidence type="ECO:0000259" key="3">
    <source>
        <dbReference type="Pfam" id="PF20041"/>
    </source>
</evidence>
<feature type="transmembrane region" description="Helical" evidence="2">
    <location>
        <begin position="1352"/>
        <end position="1373"/>
    </location>
</feature>
<feature type="region of interest" description="Disordered" evidence="1">
    <location>
        <begin position="965"/>
        <end position="984"/>
    </location>
</feature>
<feature type="domain" description="DUF6443" evidence="3">
    <location>
        <begin position="64"/>
        <end position="203"/>
    </location>
</feature>
<keyword evidence="5" id="KW-1185">Reference proteome</keyword>
<comment type="caution">
    <text evidence="4">The sequence shown here is derived from an EMBL/GenBank/DDBJ whole genome shotgun (WGS) entry which is preliminary data.</text>
</comment>
<dbReference type="InterPro" id="IPR050708">
    <property type="entry name" value="T6SS_VgrG/RHS"/>
</dbReference>
<dbReference type="EMBL" id="WRXN01000002">
    <property type="protein sequence ID" value="MVT07829.1"/>
    <property type="molecule type" value="Genomic_DNA"/>
</dbReference>
<proteinExistence type="predicted"/>
<keyword evidence="2" id="KW-1133">Transmembrane helix</keyword>
<protein>
    <recommendedName>
        <fullName evidence="3">DUF6443 domain-containing protein</fullName>
    </recommendedName>
</protein>
<name>A0A7K1U0D4_9BACT</name>
<evidence type="ECO:0000256" key="1">
    <source>
        <dbReference type="SAM" id="MobiDB-lite"/>
    </source>
</evidence>
<feature type="transmembrane region" description="Helical" evidence="2">
    <location>
        <begin position="1266"/>
        <end position="1288"/>
    </location>
</feature>
<accession>A0A7K1U0D4</accession>
<organism evidence="4 5">
    <name type="scientific">Chitinophaga tropicalis</name>
    <dbReference type="NCBI Taxonomy" id="2683588"/>
    <lineage>
        <taxon>Bacteria</taxon>
        <taxon>Pseudomonadati</taxon>
        <taxon>Bacteroidota</taxon>
        <taxon>Chitinophagia</taxon>
        <taxon>Chitinophagales</taxon>
        <taxon>Chitinophagaceae</taxon>
        <taxon>Chitinophaga</taxon>
    </lineage>
</organism>
<evidence type="ECO:0000256" key="2">
    <source>
        <dbReference type="SAM" id="Phobius"/>
    </source>
</evidence>
<gene>
    <name evidence="4" type="ORF">GO493_06115</name>
</gene>
<dbReference type="PANTHER" id="PTHR32305:SF15">
    <property type="entry name" value="PROTEIN RHSA-RELATED"/>
    <property type="match status" value="1"/>
</dbReference>
<dbReference type="InterPro" id="IPR022385">
    <property type="entry name" value="Rhs_assc_core"/>
</dbReference>
<keyword evidence="2" id="KW-0812">Transmembrane</keyword>
<evidence type="ECO:0000313" key="5">
    <source>
        <dbReference type="Proteomes" id="UP000461730"/>
    </source>
</evidence>
<dbReference type="Proteomes" id="UP000461730">
    <property type="component" value="Unassembled WGS sequence"/>
</dbReference>
<dbReference type="Pfam" id="PF20041">
    <property type="entry name" value="DUF6443"/>
    <property type="match status" value="1"/>
</dbReference>
<dbReference type="Gene3D" id="2.180.10.10">
    <property type="entry name" value="RHS repeat-associated core"/>
    <property type="match status" value="2"/>
</dbReference>
<dbReference type="InterPro" id="IPR045619">
    <property type="entry name" value="DUF6443"/>
</dbReference>
<dbReference type="NCBIfam" id="TIGR03696">
    <property type="entry name" value="Rhs_assc_core"/>
    <property type="match status" value="1"/>
</dbReference>
<reference evidence="4 5" key="1">
    <citation type="submission" date="2019-12" db="EMBL/GenBank/DDBJ databases">
        <title>Chitinophaga sp. strain ysch24 (GDMCC 1.1355), whole genome shotgun sequence.</title>
        <authorList>
            <person name="Zhang X."/>
        </authorList>
    </citation>
    <scope>NUCLEOTIDE SEQUENCE [LARGE SCALE GENOMIC DNA]</scope>
    <source>
        <strain evidence="5">ysch24</strain>
    </source>
</reference>
<dbReference type="RefSeq" id="WP_157305254.1">
    <property type="nucleotide sequence ID" value="NZ_WRXN01000002.1"/>
</dbReference>
<keyword evidence="2" id="KW-0472">Membrane</keyword>
<dbReference type="PANTHER" id="PTHR32305">
    <property type="match status" value="1"/>
</dbReference>
<evidence type="ECO:0000313" key="4">
    <source>
        <dbReference type="EMBL" id="MVT07829.1"/>
    </source>
</evidence>
<feature type="transmembrane region" description="Helical" evidence="2">
    <location>
        <begin position="1309"/>
        <end position="1332"/>
    </location>
</feature>
<sequence>MKIMSLNKLFKFYFLPISICIAYSIELTAQTNAPSGVTAPQTISSGIAPVPSAYQSNAKINYVRTRTPQRPLTNPNDVLSATSVAEVQQSTEYFDGLGRTIQTVKKGISPAGKDLVTPVIYDEEGREAYQYLPYVSPVSNGAFKTNAFSEQATFMQAQYPGEQVYYNRTEFDASPLNRTIKAFSAGNSWAKEGGNRPVETQYLTNSTADAVRIWDFPVSGLIPTSATNRVYAAGQLFKNVTKDENGFRTIEFKDKDEKVVLKRTELAANTADGHNGWLNTYFVYDDPGRLRCVITPRAVELIKSTWVINANAANELCIFYRYDAQNRVIMSKKPGADSVETVYDVRNRPVFIRDGNLRNTGTKWLVTFYDALNRPIMTAFYASSSTREALQTSMNTAVSNTQGISYSVPEKADLVFDTHDGRSRYVARNSILFQEPFEVTAGEVEAEIDNTATQGTLNILVTNPLPNISAAALTPLAYKFYDNYNFTGAQAVQSADFAKPVAFDDTQNGTTPYPEALTASSIIPQNQTTGEMVRILGTDQWITTTSYYNDKGRNIQTISDNIGGGQNVVTSLYDFNGKLLSTYSRHKNLRSGSTPQTTLLTMMVYDHAGNLKAVRKRLNDNTSIPDKIINVSKYTELGALLTKNLSVNGSSQLESLNYEYNIRGWLRSINKAFLGTSGSTTNWYGQELNYDYGYSVNQFTKNIAGTKWKSRGDNVPRSYGFTYDGTGRLTLADFNQQNTANAAWTKDKIDFTTSGITYDENGNLLTMIQKGMNGTAIQTIDNLKYGYLTGSNRLSFITDKSNNPQSTLGDFKEINNNETPDYSYDNNGNITKDLNKNITAITYNHLNLPETITIAGKGSIVFLYDALGNKRRKIVTDNTGTQVRTITTDYMNGMVYQNDTLQYITHEEGRIRPVFKSTAPVQYVYDYFVKDHLGNIRLVLTEQTDFSMYAASMETERAVIETATFSNTEETRSPKPAGYPQAKSTTKNEFVAKLNAKEGGKKIGPSIILRVMAGDTVRIGAEAFYKSEGPAEKKQTTPEDMLASLLQAFGGDGTAENMHNAANTAVTSPFANVNSSAYERLKEKTPDQNRLDRPKAYLNFVLFDDQFNLVENNSGVRQVNGNADELQTLTVGEMPIQKTGFLYVYTSNETTQDVFFDNVTVQEISGPLLEESHYYPFGLTMAGISNRTIGKLANRKLYAGNELQTEEFADGSGLELYDFNARTYDHQTGRFIQIDPLGDKGNQEGLSPYHYSYNNPALYSDPDGKLGLLGAAIGGLIGGVSSLVKSVIQNGVGTLKDGKTWQKAGVNALGGAIVGATGGLAAGVIATGATAYAGSLAEDAIDGNELNHLKAIASAGVGMAFVGLGSMATSSISKAVGKNYWNRGNTNGFIRYLERNTATRVGYLVNRTTDVAAVGAGIGLDNLLPSNAIQKPLIITLPTITVTAKRSGDYVHVESEETARALANWQSIIIVNTGNEKK</sequence>